<name>A0ABP8N1R2_9BACT</name>
<dbReference type="PANTHER" id="PTHR12110:SF52">
    <property type="entry name" value="XYLOSE ISOMERASE"/>
    <property type="match status" value="1"/>
</dbReference>
<protein>
    <submittedName>
        <fullName evidence="2">Sugar phosphate isomerase/epimerase</fullName>
    </submittedName>
</protein>
<dbReference type="Pfam" id="PF01261">
    <property type="entry name" value="AP_endonuc_2"/>
    <property type="match status" value="1"/>
</dbReference>
<evidence type="ECO:0000259" key="1">
    <source>
        <dbReference type="Pfam" id="PF01261"/>
    </source>
</evidence>
<proteinExistence type="predicted"/>
<feature type="domain" description="Xylose isomerase-like TIM barrel" evidence="1">
    <location>
        <begin position="51"/>
        <end position="271"/>
    </location>
</feature>
<accession>A0ABP8N1R2</accession>
<dbReference type="GO" id="GO:0016853">
    <property type="term" value="F:isomerase activity"/>
    <property type="evidence" value="ECO:0007669"/>
    <property type="project" value="UniProtKB-KW"/>
</dbReference>
<dbReference type="InterPro" id="IPR013022">
    <property type="entry name" value="Xyl_isomerase-like_TIM-brl"/>
</dbReference>
<dbReference type="EMBL" id="BAABGA010000049">
    <property type="protein sequence ID" value="GAA4459809.1"/>
    <property type="molecule type" value="Genomic_DNA"/>
</dbReference>
<dbReference type="SUPFAM" id="SSF51658">
    <property type="entry name" value="Xylose isomerase-like"/>
    <property type="match status" value="1"/>
</dbReference>
<evidence type="ECO:0000313" key="2">
    <source>
        <dbReference type="EMBL" id="GAA4459809.1"/>
    </source>
</evidence>
<evidence type="ECO:0000313" key="3">
    <source>
        <dbReference type="Proteomes" id="UP001500840"/>
    </source>
</evidence>
<dbReference type="InterPro" id="IPR036237">
    <property type="entry name" value="Xyl_isomerase-like_sf"/>
</dbReference>
<reference evidence="3" key="1">
    <citation type="journal article" date="2019" name="Int. J. Syst. Evol. Microbiol.">
        <title>The Global Catalogue of Microorganisms (GCM) 10K type strain sequencing project: providing services to taxonomists for standard genome sequencing and annotation.</title>
        <authorList>
            <consortium name="The Broad Institute Genomics Platform"/>
            <consortium name="The Broad Institute Genome Sequencing Center for Infectious Disease"/>
            <person name="Wu L."/>
            <person name="Ma J."/>
        </authorList>
    </citation>
    <scope>NUCLEOTIDE SEQUENCE [LARGE SCALE GENOMIC DNA]</scope>
    <source>
        <strain evidence="3">JCM 17759</strain>
    </source>
</reference>
<sequence length="281" mass="31195">MTTPESQVAPPDRNRLAVHTMTTKPLSLAKAAEAYSRRGIPGISVWVEALERMTTASAKQIVDDAGLKVPALVRGGFFCASDSLERGKRIEHNRQLIQTAADLNAEMLVLVVGAEPGVPLNQQRGWVRDGIESILPEAEAANVKLAIEPLHPMYAADKSCINRIAEARVICDQLDHCLVGVAVDVYHVWWDPDLSHQIRLLGEAGRLFGFHICDWRVPTRDLLTDRGLMGDGCIDIPAIRREIEAAGFDGWIEVEIFSEEHWAADQGDYLDKIIQRYDTHS</sequence>
<keyword evidence="3" id="KW-1185">Reference proteome</keyword>
<dbReference type="PANTHER" id="PTHR12110">
    <property type="entry name" value="HYDROXYPYRUVATE ISOMERASE"/>
    <property type="match status" value="1"/>
</dbReference>
<dbReference type="Proteomes" id="UP001500840">
    <property type="component" value="Unassembled WGS sequence"/>
</dbReference>
<gene>
    <name evidence="2" type="ORF">GCM10023156_39860</name>
</gene>
<keyword evidence="2" id="KW-0413">Isomerase</keyword>
<comment type="caution">
    <text evidence="2">The sequence shown here is derived from an EMBL/GenBank/DDBJ whole genome shotgun (WGS) entry which is preliminary data.</text>
</comment>
<dbReference type="InterPro" id="IPR050312">
    <property type="entry name" value="IolE/XylAMocC-like"/>
</dbReference>
<dbReference type="Gene3D" id="3.20.20.150">
    <property type="entry name" value="Divalent-metal-dependent TIM barrel enzymes"/>
    <property type="match status" value="1"/>
</dbReference>
<organism evidence="2 3">
    <name type="scientific">Novipirellula rosea</name>
    <dbReference type="NCBI Taxonomy" id="1031540"/>
    <lineage>
        <taxon>Bacteria</taxon>
        <taxon>Pseudomonadati</taxon>
        <taxon>Planctomycetota</taxon>
        <taxon>Planctomycetia</taxon>
        <taxon>Pirellulales</taxon>
        <taxon>Pirellulaceae</taxon>
        <taxon>Novipirellula</taxon>
    </lineage>
</organism>